<dbReference type="Proteomes" id="UP001156921">
    <property type="component" value="Unassembled WGS sequence"/>
</dbReference>
<evidence type="ECO:0000313" key="4">
    <source>
        <dbReference type="Proteomes" id="UP001156921"/>
    </source>
</evidence>
<dbReference type="GO" id="GO:0003677">
    <property type="term" value="F:DNA binding"/>
    <property type="evidence" value="ECO:0007669"/>
    <property type="project" value="UniProtKB-KW"/>
</dbReference>
<reference evidence="4" key="1">
    <citation type="journal article" date="2019" name="Int. J. Syst. Evol. Microbiol.">
        <title>The Global Catalogue of Microorganisms (GCM) 10K type strain sequencing project: providing services to taxonomists for standard genome sequencing and annotation.</title>
        <authorList>
            <consortium name="The Broad Institute Genomics Platform"/>
            <consortium name="The Broad Institute Genome Sequencing Center for Infectious Disease"/>
            <person name="Wu L."/>
            <person name="Ma J."/>
        </authorList>
    </citation>
    <scope>NUCLEOTIDE SEQUENCE [LARGE SCALE GENOMIC DNA]</scope>
    <source>
        <strain evidence="4">NBRC 110107</strain>
    </source>
</reference>
<dbReference type="Gene3D" id="2.30.30.390">
    <property type="entry name" value="Hemimethylated DNA-binding domain"/>
    <property type="match status" value="1"/>
</dbReference>
<keyword evidence="4" id="KW-1185">Reference proteome</keyword>
<dbReference type="InterPro" id="IPR011722">
    <property type="entry name" value="Hemimethylated_DNA-bd_dom"/>
</dbReference>
<comment type="caution">
    <text evidence="3">The sequence shown here is derived from an EMBL/GenBank/DDBJ whole genome shotgun (WGS) entry which is preliminary data.</text>
</comment>
<evidence type="ECO:0000313" key="3">
    <source>
        <dbReference type="EMBL" id="GLS00109.1"/>
    </source>
</evidence>
<dbReference type="Pfam" id="PF08755">
    <property type="entry name" value="YccV-like"/>
    <property type="match status" value="1"/>
</dbReference>
<feature type="domain" description="Hemimethylated DNA-binding" evidence="2">
    <location>
        <begin position="6"/>
        <end position="99"/>
    </location>
</feature>
<sequence>MTQQTVAKFGLGQIVRHRDAAFRGVVIDIDASYAGLPGETGEVAPDQPFYQVLAIGPEGGFIAYAAETALEHDPELSALTEEAETRWFTVDSHGRHAPRAHAIH</sequence>
<evidence type="ECO:0000259" key="2">
    <source>
        <dbReference type="SMART" id="SM00992"/>
    </source>
</evidence>
<organism evidence="3 4">
    <name type="scientific">Brevundimonas denitrificans</name>
    <dbReference type="NCBI Taxonomy" id="1443434"/>
    <lineage>
        <taxon>Bacteria</taxon>
        <taxon>Pseudomonadati</taxon>
        <taxon>Pseudomonadota</taxon>
        <taxon>Alphaproteobacteria</taxon>
        <taxon>Caulobacterales</taxon>
        <taxon>Caulobacteraceae</taxon>
        <taxon>Brevundimonas</taxon>
    </lineage>
</organism>
<accession>A0ABQ6BFE8</accession>
<protein>
    <recommendedName>
        <fullName evidence="1">Heat shock protein HspQ</fullName>
    </recommendedName>
</protein>
<proteinExistence type="predicted"/>
<dbReference type="SMART" id="SM00992">
    <property type="entry name" value="YccV-like"/>
    <property type="match status" value="1"/>
</dbReference>
<dbReference type="RefSeq" id="WP_284219985.1">
    <property type="nucleotide sequence ID" value="NZ_BSOY01000001.1"/>
</dbReference>
<name>A0ABQ6BFE8_9CAUL</name>
<dbReference type="SUPFAM" id="SSF141255">
    <property type="entry name" value="YccV-like"/>
    <property type="match status" value="1"/>
</dbReference>
<dbReference type="InterPro" id="IPR036623">
    <property type="entry name" value="Hemimethylated_DNA-bd_sf"/>
</dbReference>
<dbReference type="NCBIfam" id="TIGR02097">
    <property type="entry name" value="yccV"/>
    <property type="match status" value="1"/>
</dbReference>
<gene>
    <name evidence="3" type="ORF">GCM10007859_01120</name>
</gene>
<keyword evidence="3" id="KW-0238">DNA-binding</keyword>
<evidence type="ECO:0000256" key="1">
    <source>
        <dbReference type="NCBIfam" id="TIGR02097"/>
    </source>
</evidence>
<dbReference type="EMBL" id="BSOY01000001">
    <property type="protein sequence ID" value="GLS00109.1"/>
    <property type="molecule type" value="Genomic_DNA"/>
</dbReference>